<evidence type="ECO:0000313" key="3">
    <source>
        <dbReference type="EMBL" id="NMG20679.1"/>
    </source>
</evidence>
<dbReference type="Gene3D" id="3.40.50.300">
    <property type="entry name" value="P-loop containing nucleotide triphosphate hydrolases"/>
    <property type="match status" value="1"/>
</dbReference>
<dbReference type="CDD" id="cd00093">
    <property type="entry name" value="HTH_XRE"/>
    <property type="match status" value="1"/>
</dbReference>
<dbReference type="SUPFAM" id="SSF47413">
    <property type="entry name" value="lambda repressor-like DNA-binding domains"/>
    <property type="match status" value="1"/>
</dbReference>
<comment type="caution">
    <text evidence="3">The sequence shown here is derived from an EMBL/GenBank/DDBJ whole genome shotgun (WGS) entry which is preliminary data.</text>
</comment>
<proteinExistence type="predicted"/>
<dbReference type="EMBL" id="QMEB01000108">
    <property type="protein sequence ID" value="NMG20679.1"/>
    <property type="molecule type" value="Genomic_DNA"/>
</dbReference>
<sequence length="608" mass="69570">MSRRSLQASAEGMKKAQAALIRNSLTQQALAEELSISRQPVSKFFQGKPVDRYIFVTICEKLGLEWDEIASFCSLPDVDDAASTSQIESLVQTVREKIHDNIHRRCNIIRLLDKEQPVRLESIYTDINILERVTGRRRLSLAELHDNCDKNNIYQKRVSGLEAVRHSVGRVPRLEGSAVSASARPEGEREASPFGAAVPQAQEIPVRVERYNKHWIWGKPGSGKTTFLKWIATQCNLGQFLCNAVPIFITLKDFAQTRDQPSLLDYITAQFEECGVVEPQAVLTLLSRGRSLLLLDGLDEVRKTELNRVLQEIRNVSSRFCANYIVITCRIAALEYTPEEFTEVEVADFDDQQIADFAAKWFQNQDTLKAEHFVQRLFANQPLGELATHPLLLTLLCLVFEETGDFPTHCSQLYQEGLDLLLKKWDAKRGIERNQVYKQLSRQHKEDILSQIAWTTFERGEYFFKQSAVEQGISHHIQTFPEVSTFFETLQVDSEDILKSIEAQHGLLVERARGIYSFSHIIFQKYFAARKIVASPPSHAEEAFQNLVYHMNEKRWREVFLLAVEMLPNPDYLLQLMKRQLDNLVAGDETQYDNAKKLLIDCLNNSSC</sequence>
<dbReference type="InterPro" id="IPR027417">
    <property type="entry name" value="P-loop_NTPase"/>
</dbReference>
<protein>
    <submittedName>
        <fullName evidence="3">Transcriptional regulator</fullName>
    </submittedName>
</protein>
<dbReference type="InterPro" id="IPR007111">
    <property type="entry name" value="NACHT_NTPase"/>
</dbReference>
<dbReference type="InterPro" id="IPR001387">
    <property type="entry name" value="Cro/C1-type_HTH"/>
</dbReference>
<dbReference type="SUPFAM" id="SSF52540">
    <property type="entry name" value="P-loop containing nucleoside triphosphate hydrolases"/>
    <property type="match status" value="1"/>
</dbReference>
<reference evidence="3 4" key="1">
    <citation type="submission" date="2018-06" db="EMBL/GenBank/DDBJ databases">
        <title>Comparative genomics of Brasilonema spp. strains.</title>
        <authorList>
            <person name="Alvarenga D.O."/>
            <person name="Fiore M.F."/>
            <person name="Varani A.M."/>
        </authorList>
    </citation>
    <scope>NUCLEOTIDE SEQUENCE [LARGE SCALE GENOMIC DNA]</scope>
    <source>
        <strain evidence="3 4">SPC951</strain>
    </source>
</reference>
<dbReference type="PROSITE" id="PS50837">
    <property type="entry name" value="NACHT"/>
    <property type="match status" value="1"/>
</dbReference>
<dbReference type="PANTHER" id="PTHR46844">
    <property type="entry name" value="SLR5058 PROTEIN"/>
    <property type="match status" value="1"/>
</dbReference>
<dbReference type="PANTHER" id="PTHR46844:SF1">
    <property type="entry name" value="SLR5058 PROTEIN"/>
    <property type="match status" value="1"/>
</dbReference>
<keyword evidence="4" id="KW-1185">Reference proteome</keyword>
<dbReference type="PROSITE" id="PS50943">
    <property type="entry name" value="HTH_CROC1"/>
    <property type="match status" value="1"/>
</dbReference>
<dbReference type="RefSeq" id="WP_169155935.1">
    <property type="nucleotide sequence ID" value="NZ_QMEB01000108.1"/>
</dbReference>
<evidence type="ECO:0000313" key="4">
    <source>
        <dbReference type="Proteomes" id="UP000718564"/>
    </source>
</evidence>
<feature type="domain" description="HTH cro/C1-type" evidence="2">
    <location>
        <begin position="22"/>
        <end position="69"/>
    </location>
</feature>
<feature type="domain" description="NACHT" evidence="1">
    <location>
        <begin position="212"/>
        <end position="301"/>
    </location>
</feature>
<organism evidence="3 4">
    <name type="scientific">Brasilonema bromeliae SPC951</name>
    <dbReference type="NCBI Taxonomy" id="385972"/>
    <lineage>
        <taxon>Bacteria</taxon>
        <taxon>Bacillati</taxon>
        <taxon>Cyanobacteriota</taxon>
        <taxon>Cyanophyceae</taxon>
        <taxon>Nostocales</taxon>
        <taxon>Scytonemataceae</taxon>
        <taxon>Brasilonema</taxon>
        <taxon>Bromeliae group (in: Brasilonema)</taxon>
    </lineage>
</organism>
<name>A0ABX1P8D4_9CYAN</name>
<dbReference type="Pfam" id="PF05729">
    <property type="entry name" value="NACHT"/>
    <property type="match status" value="1"/>
</dbReference>
<dbReference type="Proteomes" id="UP000718564">
    <property type="component" value="Unassembled WGS sequence"/>
</dbReference>
<accession>A0ABX1P8D4</accession>
<dbReference type="InterPro" id="IPR010982">
    <property type="entry name" value="Lambda_DNA-bd_dom_sf"/>
</dbReference>
<gene>
    <name evidence="3" type="ORF">DP116_14915</name>
</gene>
<evidence type="ECO:0000259" key="1">
    <source>
        <dbReference type="PROSITE" id="PS50837"/>
    </source>
</evidence>
<evidence type="ECO:0000259" key="2">
    <source>
        <dbReference type="PROSITE" id="PS50943"/>
    </source>
</evidence>